<dbReference type="InterPro" id="IPR036757">
    <property type="entry name" value="TFR-like_dimer_dom_sf"/>
</dbReference>
<dbReference type="Gene3D" id="3.40.630.10">
    <property type="entry name" value="Zn peptidases"/>
    <property type="match status" value="1"/>
</dbReference>
<dbReference type="SUPFAM" id="SSF53187">
    <property type="entry name" value="Zn-dependent exopeptidases"/>
    <property type="match status" value="1"/>
</dbReference>
<evidence type="ECO:0000256" key="1">
    <source>
        <dbReference type="ARBA" id="ARBA00005634"/>
    </source>
</evidence>
<dbReference type="CDD" id="cd02121">
    <property type="entry name" value="PA_GCPII_like"/>
    <property type="match status" value="1"/>
</dbReference>
<organism evidence="6">
    <name type="scientific">Flagellimonas sp. MMG031</name>
    <dbReference type="NCBI Taxonomy" id="3158549"/>
    <lineage>
        <taxon>Bacteria</taxon>
        <taxon>Pseudomonadati</taxon>
        <taxon>Bacteroidota</taxon>
        <taxon>Flavobacteriia</taxon>
        <taxon>Flavobacteriales</taxon>
        <taxon>Flavobacteriaceae</taxon>
        <taxon>Flagellimonas</taxon>
    </lineage>
</organism>
<dbReference type="PANTHER" id="PTHR10404">
    <property type="entry name" value="N-ACETYLATED-ALPHA-LINKED ACIDIC DIPEPTIDASE"/>
    <property type="match status" value="1"/>
</dbReference>
<comment type="similarity">
    <text evidence="1">Belongs to the peptidase M28 family. M28B subfamily.</text>
</comment>
<feature type="domain" description="PA" evidence="3">
    <location>
        <begin position="153"/>
        <end position="219"/>
    </location>
</feature>
<dbReference type="EMBL" id="CP157804">
    <property type="protein sequence ID" value="XBQ24894.1"/>
    <property type="molecule type" value="Genomic_DNA"/>
</dbReference>
<dbReference type="Pfam" id="PF04389">
    <property type="entry name" value="Peptidase_M28"/>
    <property type="match status" value="1"/>
</dbReference>
<dbReference type="SUPFAM" id="SSF52025">
    <property type="entry name" value="PA domain"/>
    <property type="match status" value="1"/>
</dbReference>
<accession>A0AAU7N2P4</accession>
<dbReference type="Gene3D" id="1.20.930.40">
    <property type="entry name" value="Transferrin receptor-like, dimerisation domain"/>
    <property type="match status" value="1"/>
</dbReference>
<feature type="domain" description="Transferrin receptor-like dimerisation" evidence="4">
    <location>
        <begin position="586"/>
        <end position="697"/>
    </location>
</feature>
<evidence type="ECO:0000256" key="2">
    <source>
        <dbReference type="SAM" id="SignalP"/>
    </source>
</evidence>
<proteinExistence type="inferred from homology"/>
<dbReference type="FunFam" id="3.40.630.10:FF:000101">
    <property type="entry name" value="N-acetylated alpha-linked acidic dipeptidase like 1"/>
    <property type="match status" value="1"/>
</dbReference>
<dbReference type="InterPro" id="IPR007365">
    <property type="entry name" value="TFR-like_dimer_dom"/>
</dbReference>
<dbReference type="SUPFAM" id="SSF47672">
    <property type="entry name" value="Transferrin receptor-like dimerisation domain"/>
    <property type="match status" value="1"/>
</dbReference>
<dbReference type="InterPro" id="IPR046450">
    <property type="entry name" value="PA_dom_sf"/>
</dbReference>
<dbReference type="InterPro" id="IPR039373">
    <property type="entry name" value="Peptidase_M28B"/>
</dbReference>
<feature type="domain" description="Peptidase M28" evidence="5">
    <location>
        <begin position="337"/>
        <end position="520"/>
    </location>
</feature>
<keyword evidence="2" id="KW-0732">Signal</keyword>
<dbReference type="Pfam" id="PF04253">
    <property type="entry name" value="TFR_dimer"/>
    <property type="match status" value="1"/>
</dbReference>
<dbReference type="InterPro" id="IPR003137">
    <property type="entry name" value="PA_domain"/>
</dbReference>
<evidence type="ECO:0000259" key="3">
    <source>
        <dbReference type="Pfam" id="PF02225"/>
    </source>
</evidence>
<dbReference type="RefSeq" id="WP_349353002.1">
    <property type="nucleotide sequence ID" value="NZ_CP157804.1"/>
</dbReference>
<feature type="signal peptide" evidence="2">
    <location>
        <begin position="1"/>
        <end position="27"/>
    </location>
</feature>
<feature type="chain" id="PRO_5043761683" evidence="2">
    <location>
        <begin position="28"/>
        <end position="706"/>
    </location>
</feature>
<dbReference type="AlphaFoldDB" id="A0AAU7N2P4"/>
<evidence type="ECO:0000259" key="5">
    <source>
        <dbReference type="Pfam" id="PF04389"/>
    </source>
</evidence>
<dbReference type="PANTHER" id="PTHR10404:SF46">
    <property type="entry name" value="VACUOLAR PROTEIN SORTING-ASSOCIATED PROTEIN 70"/>
    <property type="match status" value="1"/>
</dbReference>
<evidence type="ECO:0000259" key="4">
    <source>
        <dbReference type="Pfam" id="PF04253"/>
    </source>
</evidence>
<protein>
    <submittedName>
        <fullName evidence="6">M28 family peptidase</fullName>
    </submittedName>
</protein>
<dbReference type="InterPro" id="IPR007484">
    <property type="entry name" value="Peptidase_M28"/>
</dbReference>
<name>A0AAU7N2P4_9FLAO</name>
<sequence length="706" mass="78427">MKLKNSRKNSRYLIAFAGLMLTSTLSAQDWNGYTPSSMEKQAQTEATFLKTVDFPKYREHLQKLTEKPHVAGTAANEEVANYMATVMENAGMKVDFYPYDIYMSTSGGSSSVELVTPYRRPLNQQENILDEDRFSSDPTLEKGWNAYSGNGDVTAAVVYANYGTKEDFERLAEMGIDVKGKIVIARYGRNFRGYKAKFAEQYGAAGLIMYTDPADSGYTKGLVYPEGYTYNESAIQRGSVLTLDYQGDPLTPFEPALPLDSKMKVQRMDPSETTLHTIPVLPLPYGSAKEIIGNMKGKPVPQEWQGGLPYTYRLEGGEELTVRLFVDQPKEFVRVSNVVGTFKGTEYPDEWIILGCHYDAWAFGATDPNSGTAMLLSLSESIGKLVKSGNGPKRSILIAHWDAEEHGVIGSSEWVEQLKDELGAKAVAYLNFDGGVSGKNFGASSSPTLKNLVSEMAKKVDYPYSEKSLYDQWRGDKEEPTIGNLGGGSDHIGFYMHVGVPSLSGGAGGPTLYHTNYDSFHFYETFVDPEFKMGGTIEQWTGLMTLRMANAELIPYDVERYAVDLKGHFAKAVEKIKGFHAEFEGFDQVDQSITTLEKNTQLLDEALANALSSGALSKKEIKDINKQLIALEKSFIDEKGMYYGSWFKSLYASTDPFSGYASWILPGLEYEISLKSTDRLEEWDQRYANAISSLANKVLTLAQSIR</sequence>
<dbReference type="Pfam" id="PF02225">
    <property type="entry name" value="PA"/>
    <property type="match status" value="1"/>
</dbReference>
<dbReference type="Gene3D" id="3.50.30.30">
    <property type="match status" value="1"/>
</dbReference>
<dbReference type="KEGG" id="fld:ABNE31_08295"/>
<evidence type="ECO:0000313" key="6">
    <source>
        <dbReference type="EMBL" id="XBQ24894.1"/>
    </source>
</evidence>
<gene>
    <name evidence="6" type="ORF">ABNE31_08295</name>
</gene>
<reference evidence="6" key="1">
    <citation type="submission" date="2024-05" db="EMBL/GenBank/DDBJ databases">
        <title>Draft Genome Sequences of Flagellimonas sp. MMG031 and Marinobacter sp. MMG032 Isolated from the dinoflagellate Symbiodinium pilosum.</title>
        <authorList>
            <person name="Shikuma N.J."/>
            <person name="Farrell M.V."/>
        </authorList>
    </citation>
    <scope>NUCLEOTIDE SEQUENCE</scope>
    <source>
        <strain evidence="6">MMG031</strain>
    </source>
</reference>